<feature type="compositionally biased region" description="Basic and acidic residues" evidence="1">
    <location>
        <begin position="103"/>
        <end position="113"/>
    </location>
</feature>
<protein>
    <recommendedName>
        <fullName evidence="5">Extracellular membrane protein CFEM domain-containing protein</fullName>
    </recommendedName>
</protein>
<accession>A0A9W8HPG0</accession>
<keyword evidence="4" id="KW-1185">Reference proteome</keyword>
<evidence type="ECO:0000256" key="1">
    <source>
        <dbReference type="SAM" id="MobiDB-lite"/>
    </source>
</evidence>
<name>A0A9W8HPG0_9FUNG</name>
<proteinExistence type="predicted"/>
<sequence length="164" mass="17375">MAPAAISLAWILVLLAGTAAGECENPVSFKKCLAQTRAEVNICGINMTCKCARQESVVQCYEKCGDDKYYRRLRQGEEGLQQILCSQKRAGETEDLPIIAVAHDPDRQQKQPDAKPAPAAPPAPERRASKSDRDDGPVLDAIDGAAGPAIGAHLLAAGIVLAAL</sequence>
<keyword evidence="2" id="KW-0732">Signal</keyword>
<evidence type="ECO:0000313" key="4">
    <source>
        <dbReference type="Proteomes" id="UP001140217"/>
    </source>
</evidence>
<gene>
    <name evidence="3" type="ORF">H4R18_000476</name>
</gene>
<feature type="signal peptide" evidence="2">
    <location>
        <begin position="1"/>
        <end position="20"/>
    </location>
</feature>
<comment type="caution">
    <text evidence="3">The sequence shown here is derived from an EMBL/GenBank/DDBJ whole genome shotgun (WGS) entry which is preliminary data.</text>
</comment>
<evidence type="ECO:0008006" key="5">
    <source>
        <dbReference type="Google" id="ProtNLM"/>
    </source>
</evidence>
<evidence type="ECO:0000313" key="3">
    <source>
        <dbReference type="EMBL" id="KAJ2785531.1"/>
    </source>
</evidence>
<dbReference type="EMBL" id="JANBUL010000010">
    <property type="protein sequence ID" value="KAJ2785531.1"/>
    <property type="molecule type" value="Genomic_DNA"/>
</dbReference>
<dbReference type="Proteomes" id="UP001140217">
    <property type="component" value="Unassembled WGS sequence"/>
</dbReference>
<evidence type="ECO:0000256" key="2">
    <source>
        <dbReference type="SAM" id="SignalP"/>
    </source>
</evidence>
<feature type="region of interest" description="Disordered" evidence="1">
    <location>
        <begin position="96"/>
        <end position="140"/>
    </location>
</feature>
<dbReference type="AlphaFoldDB" id="A0A9W8HPG0"/>
<feature type="compositionally biased region" description="Basic and acidic residues" evidence="1">
    <location>
        <begin position="124"/>
        <end position="136"/>
    </location>
</feature>
<reference evidence="3" key="1">
    <citation type="submission" date="2022-07" db="EMBL/GenBank/DDBJ databases">
        <title>Phylogenomic reconstructions and comparative analyses of Kickxellomycotina fungi.</title>
        <authorList>
            <person name="Reynolds N.K."/>
            <person name="Stajich J.E."/>
            <person name="Barry K."/>
            <person name="Grigoriev I.V."/>
            <person name="Crous P."/>
            <person name="Smith M.E."/>
        </authorList>
    </citation>
    <scope>NUCLEOTIDE SEQUENCE</scope>
    <source>
        <strain evidence="3">NBRC 105414</strain>
    </source>
</reference>
<dbReference type="OrthoDB" id="5579749at2759"/>
<feature type="chain" id="PRO_5040762057" description="Extracellular membrane protein CFEM domain-containing protein" evidence="2">
    <location>
        <begin position="21"/>
        <end position="164"/>
    </location>
</feature>
<organism evidence="3 4">
    <name type="scientific">Coemansia javaensis</name>
    <dbReference type="NCBI Taxonomy" id="2761396"/>
    <lineage>
        <taxon>Eukaryota</taxon>
        <taxon>Fungi</taxon>
        <taxon>Fungi incertae sedis</taxon>
        <taxon>Zoopagomycota</taxon>
        <taxon>Kickxellomycotina</taxon>
        <taxon>Kickxellomycetes</taxon>
        <taxon>Kickxellales</taxon>
        <taxon>Kickxellaceae</taxon>
        <taxon>Coemansia</taxon>
    </lineage>
</organism>